<dbReference type="InterPro" id="IPR010982">
    <property type="entry name" value="Lambda_DNA-bd_dom_sf"/>
</dbReference>
<dbReference type="PROSITE" id="PS50943">
    <property type="entry name" value="HTH_CROC1"/>
    <property type="match status" value="1"/>
</dbReference>
<protein>
    <submittedName>
        <fullName evidence="2">Helix-turn-helix transcriptional regulator</fullName>
    </submittedName>
</protein>
<dbReference type="AlphaFoldDB" id="A0A975F8R9"/>
<proteinExistence type="predicted"/>
<dbReference type="SMART" id="SM00530">
    <property type="entry name" value="HTH_XRE"/>
    <property type="match status" value="1"/>
</dbReference>
<dbReference type="Pfam" id="PF01381">
    <property type="entry name" value="HTH_3"/>
    <property type="match status" value="1"/>
</dbReference>
<dbReference type="Gene3D" id="1.10.260.40">
    <property type="entry name" value="lambda repressor-like DNA-binding domains"/>
    <property type="match status" value="1"/>
</dbReference>
<name>A0A975F8R9_9GAMM</name>
<organism evidence="2 3">
    <name type="scientific">Thiothrix unzii</name>
    <dbReference type="NCBI Taxonomy" id="111769"/>
    <lineage>
        <taxon>Bacteria</taxon>
        <taxon>Pseudomonadati</taxon>
        <taxon>Pseudomonadota</taxon>
        <taxon>Gammaproteobacteria</taxon>
        <taxon>Thiotrichales</taxon>
        <taxon>Thiotrichaceae</taxon>
        <taxon>Thiothrix</taxon>
    </lineage>
</organism>
<dbReference type="EMBL" id="CP072793">
    <property type="protein sequence ID" value="QTR53297.1"/>
    <property type="molecule type" value="Genomic_DNA"/>
</dbReference>
<dbReference type="CDD" id="cd00093">
    <property type="entry name" value="HTH_XRE"/>
    <property type="match status" value="1"/>
</dbReference>
<feature type="domain" description="HTH cro/C1-type" evidence="1">
    <location>
        <begin position="10"/>
        <end position="65"/>
    </location>
</feature>
<dbReference type="KEGG" id="tun:J9260_16580"/>
<dbReference type="InterPro" id="IPR001387">
    <property type="entry name" value="Cro/C1-type_HTH"/>
</dbReference>
<dbReference type="GO" id="GO:0003677">
    <property type="term" value="F:DNA binding"/>
    <property type="evidence" value="ECO:0007669"/>
    <property type="project" value="InterPro"/>
</dbReference>
<evidence type="ECO:0000313" key="2">
    <source>
        <dbReference type="EMBL" id="QTR53297.1"/>
    </source>
</evidence>
<keyword evidence="3" id="KW-1185">Reference proteome</keyword>
<sequence>MDMQALGVTLRTARKQRNLTQADLSDKVGMSRATLSAIENGTINEVGIRKIMALCAVLGLELQAQPLATRRPTLHTLVDEAQHRKTGRKP</sequence>
<evidence type="ECO:0000259" key="1">
    <source>
        <dbReference type="PROSITE" id="PS50943"/>
    </source>
</evidence>
<reference evidence="2" key="1">
    <citation type="submission" date="2021-04" db="EMBL/GenBank/DDBJ databases">
        <title>Genomics, taxonomy and metabolism of representatives of sulfur bacteria of the genus Thiothrix: Thiothrix fructosivorans QT, Thiothrix unzii A1T and three new species, Thiothrix subterranea sp. nov., Thiothrix litoralis sp. nov. and 'Candidatus Thiothrix anitrata' sp. nov.</title>
        <authorList>
            <person name="Ravin N.V."/>
            <person name="Smolyakov D."/>
            <person name="Rudenko T.S."/>
            <person name="Mardanov A.V."/>
            <person name="Beletsky A.V."/>
            <person name="Markov N.D."/>
            <person name="Fomenkov A.I."/>
            <person name="Roberts R.J."/>
            <person name="Karnachuk O.V."/>
            <person name="Novikov A."/>
            <person name="Grabovich M.Y."/>
        </authorList>
    </citation>
    <scope>NUCLEOTIDE SEQUENCE</scope>
    <source>
        <strain evidence="2">A1</strain>
    </source>
</reference>
<gene>
    <name evidence="2" type="ORF">J9260_16580</name>
</gene>
<evidence type="ECO:0000313" key="3">
    <source>
        <dbReference type="Proteomes" id="UP000672009"/>
    </source>
</evidence>
<accession>A0A975F8R9</accession>
<dbReference type="RefSeq" id="WP_210218820.1">
    <property type="nucleotide sequence ID" value="NZ_CP072793.1"/>
</dbReference>
<dbReference type="SUPFAM" id="SSF47413">
    <property type="entry name" value="lambda repressor-like DNA-binding domains"/>
    <property type="match status" value="1"/>
</dbReference>
<dbReference type="Proteomes" id="UP000672009">
    <property type="component" value="Chromosome"/>
</dbReference>